<protein>
    <submittedName>
        <fullName evidence="2">Uncharacterized protein</fullName>
    </submittedName>
</protein>
<dbReference type="Proteomes" id="UP000507470">
    <property type="component" value="Unassembled WGS sequence"/>
</dbReference>
<evidence type="ECO:0000313" key="2">
    <source>
        <dbReference type="EMBL" id="CAC5355961.1"/>
    </source>
</evidence>
<dbReference type="EMBL" id="CACVKT020000104">
    <property type="protein sequence ID" value="CAC5355961.1"/>
    <property type="molecule type" value="Genomic_DNA"/>
</dbReference>
<organism evidence="2 3">
    <name type="scientific">Mytilus coruscus</name>
    <name type="common">Sea mussel</name>
    <dbReference type="NCBI Taxonomy" id="42192"/>
    <lineage>
        <taxon>Eukaryota</taxon>
        <taxon>Metazoa</taxon>
        <taxon>Spiralia</taxon>
        <taxon>Lophotrochozoa</taxon>
        <taxon>Mollusca</taxon>
        <taxon>Bivalvia</taxon>
        <taxon>Autobranchia</taxon>
        <taxon>Pteriomorphia</taxon>
        <taxon>Mytilida</taxon>
        <taxon>Mytiloidea</taxon>
        <taxon>Mytilidae</taxon>
        <taxon>Mytilinae</taxon>
        <taxon>Mytilus</taxon>
    </lineage>
</organism>
<accession>A0A6J7ZVI7</accession>
<name>A0A6J7ZVI7_MYTCO</name>
<gene>
    <name evidence="2" type="ORF">MCOR_379</name>
</gene>
<reference evidence="2 3" key="1">
    <citation type="submission" date="2020-06" db="EMBL/GenBank/DDBJ databases">
        <authorList>
            <person name="Li R."/>
            <person name="Bekaert M."/>
        </authorList>
    </citation>
    <scope>NUCLEOTIDE SEQUENCE [LARGE SCALE GENOMIC DNA]</scope>
    <source>
        <strain evidence="3">wild</strain>
    </source>
</reference>
<sequence length="154" mass="16905">MVCKTDACGRSGRSSSSRSGSFSYDMNKQGLRRLYNSPVTKVESYSRPLGGFLGKAGLDHTGVVATTKDGGRYLIHKGSGYGKSSSTVVVDAKHMSNRWSKTGEKYTSGKTISDLMKDGYVNQKYGVGPNRKICWQSSKNIMDKSGRKKRRACR</sequence>
<proteinExistence type="predicted"/>
<feature type="compositionally biased region" description="Low complexity" evidence="1">
    <location>
        <begin position="9"/>
        <end position="21"/>
    </location>
</feature>
<evidence type="ECO:0000256" key="1">
    <source>
        <dbReference type="SAM" id="MobiDB-lite"/>
    </source>
</evidence>
<evidence type="ECO:0000313" key="3">
    <source>
        <dbReference type="Proteomes" id="UP000507470"/>
    </source>
</evidence>
<keyword evidence="3" id="KW-1185">Reference proteome</keyword>
<dbReference type="AlphaFoldDB" id="A0A6J7ZVI7"/>
<dbReference type="OrthoDB" id="2428896at2759"/>
<feature type="region of interest" description="Disordered" evidence="1">
    <location>
        <begin position="1"/>
        <end position="24"/>
    </location>
</feature>